<name>A0A7T7WHH2_9GAMM</name>
<evidence type="ECO:0000256" key="1">
    <source>
        <dbReference type="SAM" id="SignalP"/>
    </source>
</evidence>
<reference evidence="2 3" key="1">
    <citation type="submission" date="2020-08" db="EMBL/GenBank/DDBJ databases">
        <title>Emergence of ISAba1-mediated novel tet(X) in Acinetobacter variabilis from a chicken farm.</title>
        <authorList>
            <person name="Peng K."/>
            <person name="Li R."/>
        </authorList>
    </citation>
    <scope>NUCLEOTIDE SEQUENCE [LARGE SCALE GENOMIC DNA]</scope>
    <source>
        <strain evidence="2 3">XM9F202-2</strain>
    </source>
</reference>
<keyword evidence="1" id="KW-0732">Signal</keyword>
<protein>
    <submittedName>
        <fullName evidence="2">Uncharacterized protein</fullName>
    </submittedName>
</protein>
<dbReference type="EMBL" id="CP060811">
    <property type="protein sequence ID" value="QQN87692.1"/>
    <property type="molecule type" value="Genomic_DNA"/>
</dbReference>
<evidence type="ECO:0000313" key="3">
    <source>
        <dbReference type="Proteomes" id="UP000596079"/>
    </source>
</evidence>
<accession>A0A7T7WHH2</accession>
<dbReference type="GeneID" id="89664990"/>
<feature type="signal peptide" evidence="1">
    <location>
        <begin position="1"/>
        <end position="24"/>
    </location>
</feature>
<dbReference type="RefSeq" id="WP_104425710.1">
    <property type="nucleotide sequence ID" value="NZ_CP060811.1"/>
</dbReference>
<organism evidence="2 3">
    <name type="scientific">Acinetobacter variabilis</name>
    <dbReference type="NCBI Taxonomy" id="70346"/>
    <lineage>
        <taxon>Bacteria</taxon>
        <taxon>Pseudomonadati</taxon>
        <taxon>Pseudomonadota</taxon>
        <taxon>Gammaproteobacteria</taxon>
        <taxon>Moraxellales</taxon>
        <taxon>Moraxellaceae</taxon>
        <taxon>Acinetobacter</taxon>
    </lineage>
</organism>
<feature type="chain" id="PRO_5032430580" evidence="1">
    <location>
        <begin position="25"/>
        <end position="133"/>
    </location>
</feature>
<gene>
    <name evidence="2" type="ORF">IAQ69_12720</name>
</gene>
<evidence type="ECO:0000313" key="2">
    <source>
        <dbReference type="EMBL" id="QQN87692.1"/>
    </source>
</evidence>
<dbReference type="Proteomes" id="UP000596079">
    <property type="component" value="Chromosome"/>
</dbReference>
<proteinExistence type="predicted"/>
<dbReference type="AlphaFoldDB" id="A0A7T7WHH2"/>
<sequence length="133" mass="15349">MKRLFSTALLIFSPWLCSSLYAHSIPMCPKIKFQQNQSSWAGHYYLNGVMELGSELLLQADGTFKWYLAYGALDQFAEGTWWQNKECIGLKADPKYQDLMIFPKYLAIDENHLNVVWDDGTQQGSYIQAKRPD</sequence>